<accession>A0A8A7K8V5</accession>
<keyword evidence="3" id="KW-1185">Reference proteome</keyword>
<dbReference type="Pfam" id="PF04459">
    <property type="entry name" value="DUF512"/>
    <property type="match status" value="1"/>
</dbReference>
<dbReference type="InterPro" id="IPR036034">
    <property type="entry name" value="PDZ_sf"/>
</dbReference>
<dbReference type="InterPro" id="IPR013785">
    <property type="entry name" value="Aldolase_TIM"/>
</dbReference>
<dbReference type="Gene3D" id="3.20.20.70">
    <property type="entry name" value="Aldolase class I"/>
    <property type="match status" value="1"/>
</dbReference>
<organism evidence="2 3">
    <name type="scientific">Iocasia fonsfrigidae</name>
    <dbReference type="NCBI Taxonomy" id="2682810"/>
    <lineage>
        <taxon>Bacteria</taxon>
        <taxon>Bacillati</taxon>
        <taxon>Bacillota</taxon>
        <taxon>Clostridia</taxon>
        <taxon>Halanaerobiales</taxon>
        <taxon>Halanaerobiaceae</taxon>
        <taxon>Iocasia</taxon>
    </lineage>
</organism>
<evidence type="ECO:0000259" key="1">
    <source>
        <dbReference type="PROSITE" id="PS50106"/>
    </source>
</evidence>
<dbReference type="Pfam" id="PF17820">
    <property type="entry name" value="PDZ_6"/>
    <property type="match status" value="1"/>
</dbReference>
<sequence>MLEIADVIKDSIADEMGLAKGDLILEINGEYINDYIAYQYITADERLDILVKKLNGEYWELNINRTPGEELGIIPSGIIYDDLKLCQNNCLFCFVKQQPSNMRESLMLRDDDYRFSFLQGSFITLTNLSDEEFGRIIELKLSPLNISVHTTNPSLRIEMMKNPAAGKIMEQLKKLAAAKVEFNTQIVLCKGINDGQELDRTISDLISLYPAVKSIGIVPVGLTKYRDKLSKLLSYDKVAAREVVKQVQNWQGLIKKRYSSNFLYCSDELYLLSTYKLPVYDDYNGFPQLENGIGLTRQLWQKFKSLTSTLPEKISDKKIIGIITGLLGAEALKPVVNRLKQINNLSVSLIPVKNDYFGQGVTVTGLLTGQDIIKRLKDIDIKEIIIPGIALNEEGFFLDDIRLEDIRKKYIDKNIYVCSNIEELVEVVSDG</sequence>
<dbReference type="InterPro" id="IPR001478">
    <property type="entry name" value="PDZ"/>
</dbReference>
<dbReference type="Proteomes" id="UP000665020">
    <property type="component" value="Chromosome"/>
</dbReference>
<dbReference type="Pfam" id="PF19238">
    <property type="entry name" value="Radical_SAM_2"/>
    <property type="match status" value="1"/>
</dbReference>
<dbReference type="PROSITE" id="PS50106">
    <property type="entry name" value="PDZ"/>
    <property type="match status" value="1"/>
</dbReference>
<gene>
    <name evidence="2" type="ORF">GM661_09700</name>
</gene>
<dbReference type="InterPro" id="IPR007549">
    <property type="entry name" value="DUF512"/>
</dbReference>
<dbReference type="InterPro" id="IPR041489">
    <property type="entry name" value="PDZ_6"/>
</dbReference>
<name>A0A8A7K8V5_9FIRM</name>
<dbReference type="AlphaFoldDB" id="A0A8A7K8V5"/>
<reference evidence="2" key="1">
    <citation type="submission" date="2019-12" db="EMBL/GenBank/DDBJ databases">
        <authorList>
            <person name="zhang j."/>
            <person name="sun C.M."/>
        </authorList>
    </citation>
    <scope>NUCLEOTIDE SEQUENCE</scope>
    <source>
        <strain evidence="2">NS-1</strain>
    </source>
</reference>
<feature type="domain" description="PDZ" evidence="1">
    <location>
        <begin position="1"/>
        <end position="34"/>
    </location>
</feature>
<dbReference type="SUPFAM" id="SSF50156">
    <property type="entry name" value="PDZ domain-like"/>
    <property type="match status" value="1"/>
</dbReference>
<proteinExistence type="predicted"/>
<evidence type="ECO:0000313" key="3">
    <source>
        <dbReference type="Proteomes" id="UP000665020"/>
    </source>
</evidence>
<evidence type="ECO:0000313" key="2">
    <source>
        <dbReference type="EMBL" id="QTL98233.1"/>
    </source>
</evidence>
<dbReference type="InterPro" id="IPR058240">
    <property type="entry name" value="rSAM_sf"/>
</dbReference>
<dbReference type="SUPFAM" id="SSF102114">
    <property type="entry name" value="Radical SAM enzymes"/>
    <property type="match status" value="1"/>
</dbReference>
<dbReference type="KEGG" id="ifn:GM661_09700"/>
<dbReference type="InterPro" id="IPR045375">
    <property type="entry name" value="Put_radical_SAM-like_N"/>
</dbReference>
<protein>
    <submittedName>
        <fullName evidence="2">DUF512 domain-containing protein</fullName>
    </submittedName>
</protein>
<dbReference type="RefSeq" id="WP_230866686.1">
    <property type="nucleotide sequence ID" value="NZ_CP046640.1"/>
</dbReference>
<dbReference type="EMBL" id="CP046640">
    <property type="protein sequence ID" value="QTL98233.1"/>
    <property type="molecule type" value="Genomic_DNA"/>
</dbReference>
<dbReference type="Gene3D" id="2.30.42.10">
    <property type="match status" value="1"/>
</dbReference>